<dbReference type="RefSeq" id="WP_237342793.1">
    <property type="nucleotide sequence ID" value="NZ_CP018622.1"/>
</dbReference>
<dbReference type="InterPro" id="IPR043148">
    <property type="entry name" value="TagF_C"/>
</dbReference>
<organism evidence="7 8">
    <name type="scientific">Virgibacillus dokdonensis</name>
    <dbReference type="NCBI Taxonomy" id="302167"/>
    <lineage>
        <taxon>Bacteria</taxon>
        <taxon>Bacillati</taxon>
        <taxon>Bacillota</taxon>
        <taxon>Bacilli</taxon>
        <taxon>Bacillales</taxon>
        <taxon>Bacillaceae</taxon>
        <taxon>Virgibacillus</taxon>
    </lineage>
</organism>
<protein>
    <submittedName>
        <fullName evidence="7">CDP-glycerol:poly(Glycerophosphate) glycerophosphotransferase</fullName>
        <ecNumber evidence="7">2.7.8.12</ecNumber>
    </submittedName>
</protein>
<accession>A0A2K9IYT4</accession>
<evidence type="ECO:0000313" key="7">
    <source>
        <dbReference type="EMBL" id="AUJ23973.1"/>
    </source>
</evidence>
<keyword evidence="6" id="KW-0472">Membrane</keyword>
<evidence type="ECO:0000256" key="3">
    <source>
        <dbReference type="ARBA" id="ARBA00022475"/>
    </source>
</evidence>
<dbReference type="GO" id="GO:0005886">
    <property type="term" value="C:plasma membrane"/>
    <property type="evidence" value="ECO:0007669"/>
    <property type="project" value="UniProtKB-SubCell"/>
</dbReference>
<dbReference type="InterPro" id="IPR051612">
    <property type="entry name" value="Teichoic_Acid_Biosynth"/>
</dbReference>
<reference evidence="8" key="1">
    <citation type="submission" date="2016-11" db="EMBL/GenBank/DDBJ databases">
        <title>Complete genome sequence of Virgibacillus pantothenticus 21D, a halophilic bacterium isolated from the deep hypersaline anoxic basin Discovery in the Mediterranean Sea.</title>
        <authorList>
            <person name="Zeaiter Z."/>
            <person name="Booth J.M."/>
            <person name="Prosdocimi E.M."/>
            <person name="Mapelli F."/>
            <person name="Fusi M."/>
            <person name="Daffonchio D."/>
            <person name="Borin S."/>
            <person name="Crotti E."/>
        </authorList>
    </citation>
    <scope>NUCLEOTIDE SEQUENCE [LARGE SCALE GENOMIC DNA]</scope>
    <source>
        <strain evidence="8">21D</strain>
    </source>
</reference>
<dbReference type="AlphaFoldDB" id="A0A2K9IYT4"/>
<dbReference type="PANTHER" id="PTHR37316">
    <property type="entry name" value="TEICHOIC ACID GLYCEROL-PHOSPHATE PRIMASE"/>
    <property type="match status" value="1"/>
</dbReference>
<name>A0A2K9IYT4_9BACI</name>
<evidence type="ECO:0000256" key="6">
    <source>
        <dbReference type="ARBA" id="ARBA00023136"/>
    </source>
</evidence>
<keyword evidence="5" id="KW-0777">Teichoic acid biosynthesis</keyword>
<evidence type="ECO:0000256" key="1">
    <source>
        <dbReference type="ARBA" id="ARBA00004202"/>
    </source>
</evidence>
<evidence type="ECO:0000256" key="5">
    <source>
        <dbReference type="ARBA" id="ARBA00022944"/>
    </source>
</evidence>
<dbReference type="Pfam" id="PF04464">
    <property type="entry name" value="Glyphos_transf"/>
    <property type="match status" value="1"/>
</dbReference>
<keyword evidence="3" id="KW-1003">Cell membrane</keyword>
<comment type="similarity">
    <text evidence="2">Belongs to the CDP-glycerol glycerophosphotransferase family.</text>
</comment>
<dbReference type="GO" id="GO:0019350">
    <property type="term" value="P:teichoic acid biosynthetic process"/>
    <property type="evidence" value="ECO:0007669"/>
    <property type="project" value="UniProtKB-KW"/>
</dbReference>
<dbReference type="Gene3D" id="3.40.50.12580">
    <property type="match status" value="1"/>
</dbReference>
<gene>
    <name evidence="7" type="primary">tagF</name>
    <name evidence="7" type="ORF">A21D_00861</name>
</gene>
<sequence>MTALSNRKIMSLSFKDDVYICDIAIKKSYLVECSNYFFVLQHRNAEEEAKLPFFIRTETTDFYIIHIEISLIKFKDFLTGSDITDFSIVRVIDNEEKRSRVRSNYDYIEFLKIPLTGTHVLYPATTRKGNLSFYFREAFLYSKFEEVEITNDGILNVFGVFQNIGLMVGKNAKYMLLITSNINNDEIYVPIKLTTLAEDKYGNYVWYSSLKQNGYYAQVNLKQYFSLGKMQYLKFHLLMEHEVNEEIMAVQSNRIKINHLNKVYPLKRKFKCGRSVVQVICKPTKKSKYFSLSMGEYRFFISFLKRVKQKWINIRRSGKLLQIYKSAFYVCGKVLPVDKNLVIFESFHGKQFSDNPRAIYEYMRKHNRNLDLVWSADRRHINNFENKDIKYVRRFSVKWLLQMARANYWITNARLPLWIPKPKHTIYLQTWHGTPLKRLAADMEEVHMPGTNTSKYKENFAREAGKWDYLISPNAYSTEIFKRAFCYNKEIIESGYPRNDYLYNNNDLSEAARLKKGLEIDENKKVILYAPTWRDNQFYRKGKYRFDLEFDLKKLKEAFGHTHVIVLRLHYLVSEQIDINDYKGFVYDLSKHEDIRELYLISDLLITDYSSVFFDYANLKRPMLFFVYDIEEYRDTLRGFYFNFEEKAPGPLVKTTDEIIYEIQKLEQNGFNRNENYQEFLERFCYLEDGNATKRVVQKLFE</sequence>
<dbReference type="KEGG" id="vpn:A21D_00861"/>
<comment type="subcellular location">
    <subcellularLocation>
        <location evidence="1">Cell membrane</location>
        <topology evidence="1">Peripheral membrane protein</topology>
    </subcellularLocation>
</comment>
<keyword evidence="4 7" id="KW-0808">Transferase</keyword>
<dbReference type="InterPro" id="IPR043149">
    <property type="entry name" value="TagF_N"/>
</dbReference>
<evidence type="ECO:0000256" key="4">
    <source>
        <dbReference type="ARBA" id="ARBA00022679"/>
    </source>
</evidence>
<dbReference type="EC" id="2.7.8.12" evidence="7"/>
<dbReference type="EMBL" id="CP018622">
    <property type="protein sequence ID" value="AUJ23973.1"/>
    <property type="molecule type" value="Genomic_DNA"/>
</dbReference>
<dbReference type="SUPFAM" id="SSF53756">
    <property type="entry name" value="UDP-Glycosyltransferase/glycogen phosphorylase"/>
    <property type="match status" value="1"/>
</dbReference>
<dbReference type="Proteomes" id="UP000234237">
    <property type="component" value="Chromosome"/>
</dbReference>
<dbReference type="PANTHER" id="PTHR37316:SF3">
    <property type="entry name" value="TEICHOIC ACID GLYCEROL-PHOSPHATE TRANSFERASE"/>
    <property type="match status" value="1"/>
</dbReference>
<proteinExistence type="inferred from homology"/>
<dbReference type="Gene3D" id="3.40.50.11820">
    <property type="match status" value="1"/>
</dbReference>
<evidence type="ECO:0000313" key="8">
    <source>
        <dbReference type="Proteomes" id="UP000234237"/>
    </source>
</evidence>
<dbReference type="InterPro" id="IPR007554">
    <property type="entry name" value="Glycerophosphate_synth"/>
</dbReference>
<evidence type="ECO:0000256" key="2">
    <source>
        <dbReference type="ARBA" id="ARBA00010488"/>
    </source>
</evidence>
<dbReference type="GO" id="GO:0047355">
    <property type="term" value="F:CDP-glycerol glycerophosphotransferase activity"/>
    <property type="evidence" value="ECO:0007669"/>
    <property type="project" value="UniProtKB-EC"/>
</dbReference>